<dbReference type="GeneID" id="68115929"/>
<dbReference type="Gene3D" id="2.130.10.10">
    <property type="entry name" value="YVTN repeat-like/Quinoprotein amine dehydrogenase"/>
    <property type="match status" value="1"/>
</dbReference>
<dbReference type="VEuPathDB" id="AmoebaDB:NfTy_008120"/>
<dbReference type="GO" id="GO:0000127">
    <property type="term" value="C:transcription factor TFIIIC complex"/>
    <property type="evidence" value="ECO:0007669"/>
    <property type="project" value="TreeGrafter"/>
</dbReference>
<dbReference type="PANTHER" id="PTHR15052">
    <property type="entry name" value="RNA POLYMERASE III TRANSCRIPTION INITIATION FACTOR COMPLEX SUBUNIT"/>
    <property type="match status" value="1"/>
</dbReference>
<dbReference type="InterPro" id="IPR015943">
    <property type="entry name" value="WD40/YVTN_repeat-like_dom_sf"/>
</dbReference>
<evidence type="ECO:0000313" key="7">
    <source>
        <dbReference type="Proteomes" id="UP000444721"/>
    </source>
</evidence>
<gene>
    <name evidence="6" type="ORF">FDP41_008711</name>
</gene>
<dbReference type="VEuPathDB" id="AmoebaDB:FDP41_008711"/>
<feature type="compositionally biased region" description="Basic residues" evidence="5">
    <location>
        <begin position="140"/>
        <end position="149"/>
    </location>
</feature>
<feature type="region of interest" description="Disordered" evidence="5">
    <location>
        <begin position="1"/>
        <end position="155"/>
    </location>
</feature>
<dbReference type="SUPFAM" id="SSF50978">
    <property type="entry name" value="WD40 repeat-like"/>
    <property type="match status" value="1"/>
</dbReference>
<dbReference type="GO" id="GO:0005634">
    <property type="term" value="C:nucleus"/>
    <property type="evidence" value="ECO:0007669"/>
    <property type="project" value="UniProtKB-SubCell"/>
</dbReference>
<evidence type="ECO:0000313" key="6">
    <source>
        <dbReference type="EMBL" id="KAF0973047.1"/>
    </source>
</evidence>
<proteinExistence type="predicted"/>
<dbReference type="Pfam" id="PF00400">
    <property type="entry name" value="WD40"/>
    <property type="match status" value="2"/>
</dbReference>
<evidence type="ECO:0000256" key="3">
    <source>
        <dbReference type="ARBA" id="ARBA00023242"/>
    </source>
</evidence>
<reference evidence="6 7" key="1">
    <citation type="journal article" date="2019" name="Sci. Rep.">
        <title>Nanopore sequencing improves the draft genome of the human pathogenic amoeba Naegleria fowleri.</title>
        <authorList>
            <person name="Liechti N."/>
            <person name="Schurch N."/>
            <person name="Bruggmann R."/>
            <person name="Wittwer M."/>
        </authorList>
    </citation>
    <scope>NUCLEOTIDE SEQUENCE [LARGE SCALE GENOMIC DNA]</scope>
    <source>
        <strain evidence="6 7">ATCC 30894</strain>
    </source>
</reference>
<name>A0A6A5B590_NAEFO</name>
<organism evidence="6 7">
    <name type="scientific">Naegleria fowleri</name>
    <name type="common">Brain eating amoeba</name>
    <dbReference type="NCBI Taxonomy" id="5763"/>
    <lineage>
        <taxon>Eukaryota</taxon>
        <taxon>Discoba</taxon>
        <taxon>Heterolobosea</taxon>
        <taxon>Tetramitia</taxon>
        <taxon>Eutetramitia</taxon>
        <taxon>Vahlkampfiidae</taxon>
        <taxon>Naegleria</taxon>
    </lineage>
</organism>
<evidence type="ECO:0000256" key="4">
    <source>
        <dbReference type="PROSITE-ProRule" id="PRU00221"/>
    </source>
</evidence>
<dbReference type="InterPro" id="IPR036322">
    <property type="entry name" value="WD40_repeat_dom_sf"/>
</dbReference>
<feature type="compositionally biased region" description="Polar residues" evidence="5">
    <location>
        <begin position="25"/>
        <end position="38"/>
    </location>
</feature>
<dbReference type="GO" id="GO:0006383">
    <property type="term" value="P:transcription by RNA polymerase III"/>
    <property type="evidence" value="ECO:0007669"/>
    <property type="project" value="TreeGrafter"/>
</dbReference>
<evidence type="ECO:0000256" key="5">
    <source>
        <dbReference type="SAM" id="MobiDB-lite"/>
    </source>
</evidence>
<evidence type="ECO:0000256" key="1">
    <source>
        <dbReference type="ARBA" id="ARBA00004123"/>
    </source>
</evidence>
<dbReference type="InterPro" id="IPR052416">
    <property type="entry name" value="GTF3C_component"/>
</dbReference>
<keyword evidence="4" id="KW-0853">WD repeat</keyword>
<keyword evidence="2" id="KW-0804">Transcription</keyword>
<sequence>MPRKKAESSSSSKGSKKSSTKELNNDGNESTTPSSESTKNTRKSTRAKKNIVDEELVIDLSTDDENIKSKVSSKKRKKKGDDDEGDDYIPESSENEEDVISVADSVNSEEGEEPKAKKSKKKKDTTSKTKSSKKGEKSTKPKKTAKKKSTQVERTLTHHVTTESIVIDPKKICSQFLPIIEEREIKDDIVRSIIIQNSDHSAQNVKEIMPKTILLNTNPEKERKNYIPEDRSNERPCIQVDIPFHQGTLLNTTRKSSQVQNLAILNIGAPVWAMDWVNKAPETSDQYAAIAPHTTHSAFHKCGKVTTHNDLFRPLGTTSNATISDFDHCGKIQLWNFGILNSKGQTSKNPTIDFYVEQNHGFIWDMKWMPNSYLTNKRLGILACACSDGTILITSIPHLSQIRNHEHPTIHSHENGALIVKLRSEYYTSTQFDAENMLTNKIPYSLAWSPNCKYLLGGYNDGTVSVWKINANASLQDNKPLLEMVSTIQAHNHPTNDLSIRSMSWFDPALNENIFATCSNDGMNKIWDIRDIYYPYYSATNANRFWSTGVVFPEGSNALICISHDGNVRQFDAVENVFQLVSATDGPLWDISLCSSRASLLVCTATGRVEVMSLEQDSMAKKRRSVDTRVDDLLLQIDLVVNDESRSGEKQSLDKLAKEMKRAQLCYSLPYHMPTGDSSDKVQTYFKLPTKVKDIKMVPDERISIHRCLFHPSKAQDLRNWSLVGGYDGIVFAIPVPEQYSD</sequence>
<dbReference type="OMA" id="CYSLPYH"/>
<accession>A0A6A5B590</accession>
<comment type="caution">
    <text evidence="6">The sequence shown here is derived from an EMBL/GenBank/DDBJ whole genome shotgun (WGS) entry which is preliminary data.</text>
</comment>
<dbReference type="Proteomes" id="UP000444721">
    <property type="component" value="Unassembled WGS sequence"/>
</dbReference>
<feature type="compositionally biased region" description="Basic residues" evidence="5">
    <location>
        <begin position="40"/>
        <end position="49"/>
    </location>
</feature>
<dbReference type="EMBL" id="VFQX01000063">
    <property type="protein sequence ID" value="KAF0973047.1"/>
    <property type="molecule type" value="Genomic_DNA"/>
</dbReference>
<comment type="subcellular location">
    <subcellularLocation>
        <location evidence="1">Nucleus</location>
    </subcellularLocation>
</comment>
<dbReference type="VEuPathDB" id="AmoebaDB:NF0084940"/>
<dbReference type="PROSITE" id="PS50082">
    <property type="entry name" value="WD_REPEATS_2"/>
    <property type="match status" value="1"/>
</dbReference>
<feature type="repeat" description="WD" evidence="4">
    <location>
        <begin position="445"/>
        <end position="477"/>
    </location>
</feature>
<keyword evidence="7" id="KW-1185">Reference proteome</keyword>
<feature type="compositionally biased region" description="Acidic residues" evidence="5">
    <location>
        <begin position="53"/>
        <end position="64"/>
    </location>
</feature>
<dbReference type="RefSeq" id="XP_044557760.1">
    <property type="nucleotide sequence ID" value="XM_044712595.1"/>
</dbReference>
<evidence type="ECO:0000256" key="2">
    <source>
        <dbReference type="ARBA" id="ARBA00023163"/>
    </source>
</evidence>
<dbReference type="InterPro" id="IPR001680">
    <property type="entry name" value="WD40_rpt"/>
</dbReference>
<dbReference type="AlphaFoldDB" id="A0A6A5B590"/>
<protein>
    <submittedName>
        <fullName evidence="6">Uncharacterized protein</fullName>
    </submittedName>
</protein>
<keyword evidence="3" id="KW-0539">Nucleus</keyword>
<dbReference type="PANTHER" id="PTHR15052:SF2">
    <property type="entry name" value="GENERAL TRANSCRIPTION FACTOR 3C POLYPEPTIDE 2"/>
    <property type="match status" value="1"/>
</dbReference>
<dbReference type="OrthoDB" id="4703at2759"/>
<dbReference type="SMART" id="SM00320">
    <property type="entry name" value="WD40"/>
    <property type="match status" value="3"/>
</dbReference>
<feature type="compositionally biased region" description="Acidic residues" evidence="5">
    <location>
        <begin position="82"/>
        <end position="99"/>
    </location>
</feature>